<keyword evidence="2" id="KW-1185">Reference proteome</keyword>
<dbReference type="InterPro" id="IPR014056">
    <property type="entry name" value="TypeIITA-like_toxin_pred"/>
</dbReference>
<reference evidence="1 2" key="1">
    <citation type="submission" date="2019-03" db="EMBL/GenBank/DDBJ databases">
        <title>Draft Genome Sequence of Massilia arenosa sp. nov., a Novel Massilia Species Isolated from a Sandy-loam Maize Soil.</title>
        <authorList>
            <person name="Raths R."/>
            <person name="Peta V."/>
            <person name="Bucking H."/>
        </authorList>
    </citation>
    <scope>NUCLEOTIDE SEQUENCE [LARGE SCALE GENOMIC DNA]</scope>
    <source>
        <strain evidence="1 2">MC02</strain>
    </source>
</reference>
<dbReference type="NCBIfam" id="TIGR02683">
    <property type="entry name" value="upstrm_HI1419"/>
    <property type="match status" value="1"/>
</dbReference>
<accession>A0A4Y9STN8</accession>
<protein>
    <submittedName>
        <fullName evidence="1">Type II toxin-antitoxin system RelE/ParE family toxin</fullName>
    </submittedName>
</protein>
<dbReference type="PANTHER" id="PTHR41791">
    <property type="entry name" value="SSL7039 PROTEIN"/>
    <property type="match status" value="1"/>
</dbReference>
<sequence>MALRQQGVGDGVQELRIHYGPGYRLYFFRQGAMIIVLLAGGTKASRQRDVLLAKRLTKQWRSDYA</sequence>
<dbReference type="OrthoDB" id="9800258at2"/>
<dbReference type="EMBL" id="SPVF01000009">
    <property type="protein sequence ID" value="TFW30050.1"/>
    <property type="molecule type" value="Genomic_DNA"/>
</dbReference>
<dbReference type="PIRSF" id="PIRSF028744">
    <property type="entry name" value="Addict_mod_HI1419"/>
    <property type="match status" value="1"/>
</dbReference>
<evidence type="ECO:0000313" key="1">
    <source>
        <dbReference type="EMBL" id="TFW30050.1"/>
    </source>
</evidence>
<name>A0A4Y9STN8_9BURK</name>
<dbReference type="Proteomes" id="UP000298438">
    <property type="component" value="Unassembled WGS sequence"/>
</dbReference>
<dbReference type="AlphaFoldDB" id="A0A4Y9STN8"/>
<proteinExistence type="predicted"/>
<comment type="caution">
    <text evidence="1">The sequence shown here is derived from an EMBL/GenBank/DDBJ whole genome shotgun (WGS) entry which is preliminary data.</text>
</comment>
<dbReference type="PANTHER" id="PTHR41791:SF1">
    <property type="entry name" value="SSL7039 PROTEIN"/>
    <property type="match status" value="1"/>
</dbReference>
<gene>
    <name evidence="1" type="ORF">E4L96_00655</name>
</gene>
<organism evidence="1 2">
    <name type="scientific">Zemynaea arenosa</name>
    <dbReference type="NCBI Taxonomy" id="2561931"/>
    <lineage>
        <taxon>Bacteria</taxon>
        <taxon>Pseudomonadati</taxon>
        <taxon>Pseudomonadota</taxon>
        <taxon>Betaproteobacteria</taxon>
        <taxon>Burkholderiales</taxon>
        <taxon>Oxalobacteraceae</taxon>
        <taxon>Telluria group</taxon>
        <taxon>Zemynaea</taxon>
    </lineage>
</organism>
<evidence type="ECO:0000313" key="2">
    <source>
        <dbReference type="Proteomes" id="UP000298438"/>
    </source>
</evidence>